<evidence type="ECO:0000256" key="1">
    <source>
        <dbReference type="ARBA" id="ARBA00001933"/>
    </source>
</evidence>
<dbReference type="Gene3D" id="3.40.640.10">
    <property type="entry name" value="Type I PLP-dependent aspartate aminotransferase-like (Major domain)"/>
    <property type="match status" value="1"/>
</dbReference>
<dbReference type="InterPro" id="IPR049704">
    <property type="entry name" value="Aminotrans_3_PPA_site"/>
</dbReference>
<organism evidence="7 8">
    <name type="scientific">Acinetobacter bereziniae</name>
    <name type="common">Acinetobacter genomosp. 10</name>
    <dbReference type="NCBI Taxonomy" id="106648"/>
    <lineage>
        <taxon>Bacteria</taxon>
        <taxon>Pseudomonadati</taxon>
        <taxon>Pseudomonadota</taxon>
        <taxon>Gammaproteobacteria</taxon>
        <taxon>Moraxellales</taxon>
        <taxon>Moraxellaceae</taxon>
        <taxon>Acinetobacter</taxon>
    </lineage>
</organism>
<dbReference type="InterPro" id="IPR015424">
    <property type="entry name" value="PyrdxlP-dep_Trfase"/>
</dbReference>
<dbReference type="PANTHER" id="PTHR43094:SF1">
    <property type="entry name" value="AMINOTRANSFERASE CLASS-III"/>
    <property type="match status" value="1"/>
</dbReference>
<dbReference type="Gene3D" id="3.90.1150.10">
    <property type="entry name" value="Aspartate Aminotransferase, domain 1"/>
    <property type="match status" value="1"/>
</dbReference>
<gene>
    <name evidence="7" type="ORF">I9054_007355</name>
</gene>
<accession>A0A8I1DGD0</accession>
<dbReference type="EMBL" id="CP092085">
    <property type="protein sequence ID" value="UUN99260.1"/>
    <property type="molecule type" value="Genomic_DNA"/>
</dbReference>
<dbReference type="AlphaFoldDB" id="A0A8I1DGD0"/>
<evidence type="ECO:0000256" key="6">
    <source>
        <dbReference type="RuleBase" id="RU003560"/>
    </source>
</evidence>
<dbReference type="Pfam" id="PF00202">
    <property type="entry name" value="Aminotran_3"/>
    <property type="match status" value="1"/>
</dbReference>
<evidence type="ECO:0000313" key="8">
    <source>
        <dbReference type="Proteomes" id="UP000644140"/>
    </source>
</evidence>
<sequence length="466" mass="51613">MKQLSTTQITEIWKKDKEHHIHPWTDFATFKDEGAMILAHSEGCYVFDAEGNTYLDGIGGLWCVNVGYGRKEIADAISEQVMQIPYYSAFGHHTSIPAAQLSAKIAELAPGNLNHVLFGCGGSVANDTAVRVIHFYFNQLGKPTKKKLISRKDGYHGSTYISMSLTGVEFDHIGFDIDRELVHHISCPNPYRRAEGQSLDEFCNEKVLELENKILELGPENVAAFFAEPIMGAGGVIVPPEGYHTKTLEICRKYGVLYVSDEVVTAFGRIGYFFASESEFGIVPDIITCAKGLSSGYLPLGATIISDEIYEVINQPQADGALFTHGFTYSGHPVSCAAALKNIEIIERENLLEHVQDVGQYFEDQLKTLVDLDIVGEVRGKKFMMCIENLADKKTKTLFPSSVNVGARIAEYCQKEGLIIRPVGHMNIMSPPLILNKQHVDFMVRTLRKAILSTTADLRFEGHLAA</sequence>
<evidence type="ECO:0000256" key="4">
    <source>
        <dbReference type="ARBA" id="ARBA00022679"/>
    </source>
</evidence>
<dbReference type="GO" id="GO:0030170">
    <property type="term" value="F:pyridoxal phosphate binding"/>
    <property type="evidence" value="ECO:0007669"/>
    <property type="project" value="InterPro"/>
</dbReference>
<name>A0A8I1DGD0_ACIBZ</name>
<dbReference type="NCBIfam" id="NF005682">
    <property type="entry name" value="PRK07480.1"/>
    <property type="match status" value="1"/>
</dbReference>
<dbReference type="InterPro" id="IPR015421">
    <property type="entry name" value="PyrdxlP-dep_Trfase_major"/>
</dbReference>
<dbReference type="PIRSF" id="PIRSF000521">
    <property type="entry name" value="Transaminase_4ab_Lys_Orn"/>
    <property type="match status" value="1"/>
</dbReference>
<dbReference type="PANTHER" id="PTHR43094">
    <property type="entry name" value="AMINOTRANSFERASE"/>
    <property type="match status" value="1"/>
</dbReference>
<comment type="similarity">
    <text evidence="2 6">Belongs to the class-III pyridoxal-phosphate-dependent aminotransferase family.</text>
</comment>
<keyword evidence="3 7" id="KW-0032">Aminotransferase</keyword>
<evidence type="ECO:0000313" key="7">
    <source>
        <dbReference type="EMBL" id="UUN99260.1"/>
    </source>
</evidence>
<dbReference type="SUPFAM" id="SSF53383">
    <property type="entry name" value="PLP-dependent transferases"/>
    <property type="match status" value="1"/>
</dbReference>
<dbReference type="RefSeq" id="WP_198114679.1">
    <property type="nucleotide sequence ID" value="NZ_CP066121.1"/>
</dbReference>
<evidence type="ECO:0000256" key="2">
    <source>
        <dbReference type="ARBA" id="ARBA00008954"/>
    </source>
</evidence>
<dbReference type="GO" id="GO:0008483">
    <property type="term" value="F:transaminase activity"/>
    <property type="evidence" value="ECO:0007669"/>
    <property type="project" value="UniProtKB-KW"/>
</dbReference>
<keyword evidence="4" id="KW-0808">Transferase</keyword>
<reference evidence="7" key="1">
    <citation type="submission" date="2022-02" db="EMBL/GenBank/DDBJ databases">
        <title>Characterization of Tn125 harboring carbapenem-resistant Acinetobacter bereziniae clinical isolates.</title>
        <authorList>
            <person name="Wong N.-K."/>
            <person name="Pan Q."/>
        </authorList>
    </citation>
    <scope>NUCLEOTIDE SEQUENCE</scope>
    <source>
        <strain evidence="7">GD03393</strain>
    </source>
</reference>
<dbReference type="Proteomes" id="UP000644140">
    <property type="component" value="Chromosome"/>
</dbReference>
<comment type="cofactor">
    <cofactor evidence="1">
        <name>pyridoxal 5'-phosphate</name>
        <dbReference type="ChEBI" id="CHEBI:597326"/>
    </cofactor>
</comment>
<dbReference type="NCBIfam" id="NF005447">
    <property type="entry name" value="PRK07036.1"/>
    <property type="match status" value="1"/>
</dbReference>
<evidence type="ECO:0000256" key="5">
    <source>
        <dbReference type="ARBA" id="ARBA00022898"/>
    </source>
</evidence>
<evidence type="ECO:0000256" key="3">
    <source>
        <dbReference type="ARBA" id="ARBA00022576"/>
    </source>
</evidence>
<keyword evidence="5 6" id="KW-0663">Pyridoxal phosphate</keyword>
<dbReference type="FunFam" id="3.40.640.10:FF:000014">
    <property type="entry name" value="Adenosylmethionine-8-amino-7-oxononanoate aminotransferase, probable"/>
    <property type="match status" value="1"/>
</dbReference>
<proteinExistence type="inferred from homology"/>
<dbReference type="InterPro" id="IPR005814">
    <property type="entry name" value="Aminotrans_3"/>
</dbReference>
<dbReference type="InterPro" id="IPR015422">
    <property type="entry name" value="PyrdxlP-dep_Trfase_small"/>
</dbReference>
<dbReference type="CDD" id="cd00610">
    <property type="entry name" value="OAT_like"/>
    <property type="match status" value="1"/>
</dbReference>
<protein>
    <submittedName>
        <fullName evidence="7">Aminotransferase</fullName>
    </submittedName>
</protein>
<dbReference type="PROSITE" id="PS00600">
    <property type="entry name" value="AA_TRANSFER_CLASS_3"/>
    <property type="match status" value="1"/>
</dbReference>